<dbReference type="AlphaFoldDB" id="A0AAW0N925"/>
<dbReference type="PROSITE" id="PS51468">
    <property type="entry name" value="VIT"/>
    <property type="match status" value="1"/>
</dbReference>
<accession>A0AAW0N925</accession>
<dbReference type="SMART" id="SM00609">
    <property type="entry name" value="VIT"/>
    <property type="match status" value="1"/>
</dbReference>
<feature type="domain" description="VIT" evidence="1">
    <location>
        <begin position="2"/>
        <end position="132"/>
    </location>
</feature>
<sequence>MERCSCGLITREKQAVPLQSVDVQVDVKDHVATVVSTLLYKNKEEKPIEAVFVFPMPSEAAVCHFSAKVGETLIVAEVKEKKQAREEYDDALSSGQQAFLLEESDQSPDIFSMSVGSLRSGESASIRLEYVTELDVQADEALRFCLPAVLNPRYQPAGTESSVKVTSVPSSLVPYDLTFSARVESSRPVSKVESSCTMDPVQYLNQDQTKASVKLAAGHKFDRDVELLIYYKDSHQPSAVVEAGQASAKPVLMCCFMGQLSWADGGSVEFDLLEV</sequence>
<dbReference type="InterPro" id="IPR013694">
    <property type="entry name" value="VIT"/>
</dbReference>
<dbReference type="Pfam" id="PF08487">
    <property type="entry name" value="VIT"/>
    <property type="match status" value="1"/>
</dbReference>
<organism evidence="2 3">
    <name type="scientific">Mugilogobius chulae</name>
    <name type="common">yellowstripe goby</name>
    <dbReference type="NCBI Taxonomy" id="88201"/>
    <lineage>
        <taxon>Eukaryota</taxon>
        <taxon>Metazoa</taxon>
        <taxon>Chordata</taxon>
        <taxon>Craniata</taxon>
        <taxon>Vertebrata</taxon>
        <taxon>Euteleostomi</taxon>
        <taxon>Actinopterygii</taxon>
        <taxon>Neopterygii</taxon>
        <taxon>Teleostei</taxon>
        <taxon>Neoteleostei</taxon>
        <taxon>Acanthomorphata</taxon>
        <taxon>Gobiaria</taxon>
        <taxon>Gobiiformes</taxon>
        <taxon>Gobioidei</taxon>
        <taxon>Gobiidae</taxon>
        <taxon>Gobionellinae</taxon>
        <taxon>Mugilogobius</taxon>
    </lineage>
</organism>
<comment type="caution">
    <text evidence="2">The sequence shown here is derived from an EMBL/GenBank/DDBJ whole genome shotgun (WGS) entry which is preliminary data.</text>
</comment>
<reference evidence="3" key="1">
    <citation type="submission" date="2024-04" db="EMBL/GenBank/DDBJ databases">
        <title>Salinicola lusitanus LLJ914,a marine bacterium isolated from the Okinawa Trough.</title>
        <authorList>
            <person name="Li J."/>
        </authorList>
    </citation>
    <scope>NUCLEOTIDE SEQUENCE [LARGE SCALE GENOMIC DNA]</scope>
</reference>
<evidence type="ECO:0000313" key="2">
    <source>
        <dbReference type="EMBL" id="KAK7891202.1"/>
    </source>
</evidence>
<name>A0AAW0N925_9GOBI</name>
<protein>
    <recommendedName>
        <fullName evidence="1">VIT domain-containing protein</fullName>
    </recommendedName>
</protein>
<evidence type="ECO:0000313" key="3">
    <source>
        <dbReference type="Proteomes" id="UP001460270"/>
    </source>
</evidence>
<evidence type="ECO:0000259" key="1">
    <source>
        <dbReference type="PROSITE" id="PS51468"/>
    </source>
</evidence>
<gene>
    <name evidence="2" type="ORF">WMY93_023165</name>
</gene>
<keyword evidence="3" id="KW-1185">Reference proteome</keyword>
<proteinExistence type="predicted"/>
<dbReference type="PANTHER" id="PTHR45737">
    <property type="entry name" value="VON WILLEBRAND FACTOR A DOMAIN-CONTAINING PROTEIN 5A"/>
    <property type="match status" value="1"/>
</dbReference>
<dbReference type="EMBL" id="JBBPFD010000017">
    <property type="protein sequence ID" value="KAK7891202.1"/>
    <property type="molecule type" value="Genomic_DNA"/>
</dbReference>
<dbReference type="PANTHER" id="PTHR45737:SF6">
    <property type="entry name" value="VON WILLEBRAND FACTOR A DOMAIN-CONTAINING PROTEIN 5A"/>
    <property type="match status" value="1"/>
</dbReference>
<dbReference type="Proteomes" id="UP001460270">
    <property type="component" value="Unassembled WGS sequence"/>
</dbReference>